<dbReference type="OMA" id="HMLLQGE"/>
<dbReference type="AlphaFoldDB" id="G4YU63"/>
<dbReference type="PANTHER" id="PTHR43201">
    <property type="entry name" value="ACYL-COA SYNTHETASE"/>
    <property type="match status" value="1"/>
</dbReference>
<protein>
    <recommendedName>
        <fullName evidence="3">AMP-dependent synthetase/ligase domain-containing protein</fullName>
    </recommendedName>
</protein>
<dbReference type="SUPFAM" id="SSF56801">
    <property type="entry name" value="Acetyl-CoA synthetase-like"/>
    <property type="match status" value="1"/>
</dbReference>
<name>G4YU63_PHYSP</name>
<keyword evidence="5" id="KW-1185">Reference proteome</keyword>
<dbReference type="Pfam" id="PF00501">
    <property type="entry name" value="AMP-binding"/>
    <property type="match status" value="1"/>
</dbReference>
<evidence type="ECO:0000313" key="5">
    <source>
        <dbReference type="Proteomes" id="UP000002640"/>
    </source>
</evidence>
<dbReference type="GO" id="GO:0006631">
    <property type="term" value="P:fatty acid metabolic process"/>
    <property type="evidence" value="ECO:0007669"/>
    <property type="project" value="TreeGrafter"/>
</dbReference>
<dbReference type="EMBL" id="JH159152">
    <property type="protein sequence ID" value="EGZ23618.1"/>
    <property type="molecule type" value="Genomic_DNA"/>
</dbReference>
<evidence type="ECO:0000256" key="2">
    <source>
        <dbReference type="ARBA" id="ARBA00022598"/>
    </source>
</evidence>
<proteinExistence type="inferred from homology"/>
<dbReference type="GeneID" id="20663162"/>
<gene>
    <name evidence="4" type="ORF">PHYSODRAFT_556263</name>
</gene>
<dbReference type="InterPro" id="IPR000873">
    <property type="entry name" value="AMP-dep_synth/lig_dom"/>
</dbReference>
<dbReference type="GO" id="GO:0031956">
    <property type="term" value="F:medium-chain fatty acid-CoA ligase activity"/>
    <property type="evidence" value="ECO:0007669"/>
    <property type="project" value="TreeGrafter"/>
</dbReference>
<dbReference type="InterPro" id="IPR045851">
    <property type="entry name" value="AMP-bd_C_sf"/>
</dbReference>
<dbReference type="Gene3D" id="3.40.50.12780">
    <property type="entry name" value="N-terminal domain of ligase-like"/>
    <property type="match status" value="1"/>
</dbReference>
<feature type="domain" description="AMP-dependent synthetase/ligase" evidence="3">
    <location>
        <begin position="51"/>
        <end position="338"/>
    </location>
</feature>
<keyword evidence="2" id="KW-0436">Ligase</keyword>
<accession>G4YU63</accession>
<dbReference type="STRING" id="1094619.G4YU63"/>
<dbReference type="InParanoid" id="G4YU63"/>
<dbReference type="PANTHER" id="PTHR43201:SF5">
    <property type="entry name" value="MEDIUM-CHAIN ACYL-COA LIGASE ACSF2, MITOCHONDRIAL"/>
    <property type="match status" value="1"/>
</dbReference>
<dbReference type="SMR" id="G4YU63"/>
<evidence type="ECO:0000313" key="4">
    <source>
        <dbReference type="EMBL" id="EGZ23618.1"/>
    </source>
</evidence>
<dbReference type="InterPro" id="IPR042099">
    <property type="entry name" value="ANL_N_sf"/>
</dbReference>
<reference evidence="4 5" key="1">
    <citation type="journal article" date="2006" name="Science">
        <title>Phytophthora genome sequences uncover evolutionary origins and mechanisms of pathogenesis.</title>
        <authorList>
            <person name="Tyler B.M."/>
            <person name="Tripathy S."/>
            <person name="Zhang X."/>
            <person name="Dehal P."/>
            <person name="Jiang R.H."/>
            <person name="Aerts A."/>
            <person name="Arredondo F.D."/>
            <person name="Baxter L."/>
            <person name="Bensasson D."/>
            <person name="Beynon J.L."/>
            <person name="Chapman J."/>
            <person name="Damasceno C.M."/>
            <person name="Dorrance A.E."/>
            <person name="Dou D."/>
            <person name="Dickerman A.W."/>
            <person name="Dubchak I.L."/>
            <person name="Garbelotto M."/>
            <person name="Gijzen M."/>
            <person name="Gordon S.G."/>
            <person name="Govers F."/>
            <person name="Grunwald N.J."/>
            <person name="Huang W."/>
            <person name="Ivors K.L."/>
            <person name="Jones R.W."/>
            <person name="Kamoun S."/>
            <person name="Krampis K."/>
            <person name="Lamour K.H."/>
            <person name="Lee M.K."/>
            <person name="McDonald W.H."/>
            <person name="Medina M."/>
            <person name="Meijer H.J."/>
            <person name="Nordberg E.K."/>
            <person name="Maclean D.J."/>
            <person name="Ospina-Giraldo M.D."/>
            <person name="Morris P.F."/>
            <person name="Phuntumart V."/>
            <person name="Putnam N.H."/>
            <person name="Rash S."/>
            <person name="Rose J.K."/>
            <person name="Sakihama Y."/>
            <person name="Salamov A.A."/>
            <person name="Savidor A."/>
            <person name="Scheuring C.F."/>
            <person name="Smith B.M."/>
            <person name="Sobral B.W."/>
            <person name="Terry A."/>
            <person name="Torto-Alalibo T.A."/>
            <person name="Win J."/>
            <person name="Xu Z."/>
            <person name="Zhang H."/>
            <person name="Grigoriev I.V."/>
            <person name="Rokhsar D.S."/>
            <person name="Boore J.L."/>
        </authorList>
    </citation>
    <scope>NUCLEOTIDE SEQUENCE [LARGE SCALE GENOMIC DNA]</scope>
    <source>
        <strain evidence="4 5">P6497</strain>
    </source>
</reference>
<dbReference type="RefSeq" id="XP_009518906.1">
    <property type="nucleotide sequence ID" value="XM_009520611.1"/>
</dbReference>
<dbReference type="Gene3D" id="3.30.300.30">
    <property type="match status" value="1"/>
</dbReference>
<evidence type="ECO:0000256" key="1">
    <source>
        <dbReference type="ARBA" id="ARBA00006432"/>
    </source>
</evidence>
<sequence length="492" mass="53448">MAQLGVKRGELALFDAEGRPASAALVQSTDKRVQVLRGGLRHVLLPLGLTLLRSAGVRRGNAFVLVLDNDRTSVACMLAAMQLQCACAAVSRSRAALLDHVKAHTGISKVLTVDDAATSVDVQDDANPQADADSTTIPWLEDEEIAKGGCVCMLTSGSVGEPKVVPCTWEHMLRQGESTHQQLFPNGPARIICGTSISHAYSINTIFALFTSPFDAQSELCFASSAVGLYSLLAQRSELFTALYATPGTYTALAAMPPTALYADVPYCAGTRLSLSLFRKMRDEYGLKLMQNYGSTEMGDMTAWYLHGKRFGDELKEMESNDKQLYVGSVWPGVEARTEPNGEVTITTPWQSAGYVKEHVLHRLNGSHHTSDFGAITQDADGVSCVWLQGRLRPPVEVEWQDQRTSYTTNEIEAVIAAHPGVSDVLVLIQGETYRKQGIVRARVVLEEGAAVDATDLKQWCVDHDMPALREALAIELAKFLPCSPAGKLMYA</sequence>
<organism evidence="4 5">
    <name type="scientific">Phytophthora sojae (strain P6497)</name>
    <name type="common">Soybean stem and root rot agent</name>
    <name type="synonym">Phytophthora megasperma f. sp. glycines</name>
    <dbReference type="NCBI Taxonomy" id="1094619"/>
    <lineage>
        <taxon>Eukaryota</taxon>
        <taxon>Sar</taxon>
        <taxon>Stramenopiles</taxon>
        <taxon>Oomycota</taxon>
        <taxon>Peronosporomycetes</taxon>
        <taxon>Peronosporales</taxon>
        <taxon>Peronosporaceae</taxon>
        <taxon>Phytophthora</taxon>
    </lineage>
</organism>
<evidence type="ECO:0000259" key="3">
    <source>
        <dbReference type="Pfam" id="PF00501"/>
    </source>
</evidence>
<dbReference type="KEGG" id="psoj:PHYSODRAFT_556263"/>
<dbReference type="Proteomes" id="UP000002640">
    <property type="component" value="Unassembled WGS sequence"/>
</dbReference>
<comment type="similarity">
    <text evidence="1">Belongs to the ATP-dependent AMP-binding enzyme family.</text>
</comment>